<dbReference type="Pfam" id="PF02655">
    <property type="entry name" value="ATP-grasp_3"/>
    <property type="match status" value="1"/>
</dbReference>
<dbReference type="Proteomes" id="UP000267921">
    <property type="component" value="Unassembled WGS sequence"/>
</dbReference>
<evidence type="ECO:0000313" key="3">
    <source>
        <dbReference type="EMBL" id="APH39019.1"/>
    </source>
</evidence>
<dbReference type="EMBL" id="CP017921">
    <property type="protein sequence ID" value="APH39019.1"/>
    <property type="molecule type" value="Genomic_DNA"/>
</dbReference>
<evidence type="ECO:0000256" key="1">
    <source>
        <dbReference type="PROSITE-ProRule" id="PRU00409"/>
    </source>
</evidence>
<dbReference type="GO" id="GO:0046872">
    <property type="term" value="F:metal ion binding"/>
    <property type="evidence" value="ECO:0007669"/>
    <property type="project" value="InterPro"/>
</dbReference>
<dbReference type="OrthoDB" id="133985at2157"/>
<evidence type="ECO:0000259" key="2">
    <source>
        <dbReference type="PROSITE" id="PS50975"/>
    </source>
</evidence>
<reference evidence="5 7" key="2">
    <citation type="submission" date="2016-10" db="EMBL/GenBank/DDBJ databases">
        <authorList>
            <person name="de Groot N.N."/>
        </authorList>
    </citation>
    <scope>NUCLEOTIDE SEQUENCE [LARGE SCALE GENOMIC DNA]</scope>
    <source>
        <strain evidence="5 7">Z-7982</strain>
    </source>
</reference>
<accession>A0A1L3Q2D1</accession>
<dbReference type="Gene3D" id="2.30.36.100">
    <property type="match status" value="1"/>
</dbReference>
<evidence type="ECO:0000313" key="5">
    <source>
        <dbReference type="EMBL" id="SDW90421.1"/>
    </source>
</evidence>
<dbReference type="PROSITE" id="PS50975">
    <property type="entry name" value="ATP_GRASP"/>
    <property type="match status" value="1"/>
</dbReference>
<dbReference type="Gene3D" id="3.40.50.11770">
    <property type="match status" value="1"/>
</dbReference>
<evidence type="ECO:0000313" key="4">
    <source>
        <dbReference type="EMBL" id="RNI09926.1"/>
    </source>
</evidence>
<organism evidence="3 6">
    <name type="scientific">Methanohalophilus halophilus</name>
    <dbReference type="NCBI Taxonomy" id="2177"/>
    <lineage>
        <taxon>Archaea</taxon>
        <taxon>Methanobacteriati</taxon>
        <taxon>Methanobacteriota</taxon>
        <taxon>Stenosarchaea group</taxon>
        <taxon>Methanomicrobia</taxon>
        <taxon>Methanosarcinales</taxon>
        <taxon>Methanosarcinaceae</taxon>
        <taxon>Methanohalophilus</taxon>
    </lineage>
</organism>
<dbReference type="InterPro" id="IPR024710">
    <property type="entry name" value="MfnD"/>
</dbReference>
<reference evidence="3 6" key="1">
    <citation type="submission" date="2016-10" db="EMBL/GenBank/DDBJ databases">
        <title>Methanohalophilus halophilus.</title>
        <authorList>
            <person name="L'haridon S."/>
        </authorList>
    </citation>
    <scope>NUCLEOTIDE SEQUENCE [LARGE SCALE GENOMIC DNA]</scope>
    <source>
        <strain evidence="3 6">Z-7982</strain>
    </source>
</reference>
<keyword evidence="1" id="KW-0067">ATP-binding</keyword>
<dbReference type="EMBL" id="RJJG01000003">
    <property type="protein sequence ID" value="RNI09926.1"/>
    <property type="molecule type" value="Genomic_DNA"/>
</dbReference>
<gene>
    <name evidence="3" type="ORF">BHR79_05630</name>
    <name evidence="4" type="ORF">EFE40_04625</name>
    <name evidence="5" type="ORF">SAMN04515625_1835</name>
</gene>
<dbReference type="SUPFAM" id="SSF56059">
    <property type="entry name" value="Glutathione synthetase ATP-binding domain-like"/>
    <property type="match status" value="1"/>
</dbReference>
<dbReference type="AlphaFoldDB" id="A0A1L3Q2D1"/>
<dbReference type="PIRSF" id="PIRSF016766">
    <property type="entry name" value="UCP016766_ATPgrasp"/>
    <property type="match status" value="1"/>
</dbReference>
<dbReference type="GeneID" id="30583225"/>
<protein>
    <submittedName>
        <fullName evidence="4">ATP-grasp domain-containing protein</fullName>
    </submittedName>
</protein>
<name>A0A1L3Q2D1_9EURY</name>
<evidence type="ECO:0000313" key="7">
    <source>
        <dbReference type="Proteomes" id="UP000198669"/>
    </source>
</evidence>
<dbReference type="KEGG" id="mhaz:BHR79_05630"/>
<feature type="domain" description="ATP-grasp" evidence="2">
    <location>
        <begin position="224"/>
        <end position="286"/>
    </location>
</feature>
<dbReference type="InterPro" id="IPR003806">
    <property type="entry name" value="ATP-grasp_PylC-type"/>
</dbReference>
<sequence length="307" mass="33315">MNILICEYATSTGMGGTFLLEGKAMLKSLAESFAAGHHEIKYTTSATEIQVGKPVYCNEGNIKKVLQAEAKKCDCALVIAPDDLLAGLVEEIEEHTSNMGSSPAVIRKCADKFKCGKILENNGIPAPQLVETVEDLKKDTNYVVKPRYGCAAENTTITSNPSISHDMVVTEYVEGKHLSVSLVCADAPLPLTINRQYIEITGRGDKTAINYKGGITPYETPDRELIIDTAKRAAQALGCRGYTGVDIVMGDRPYVIDINPRPTTSLVGICKIIKPQIGELLIDALGDNLPPTVHITGNYEFRKEDLL</sequence>
<keyword evidence="6" id="KW-1185">Reference proteome</keyword>
<proteinExistence type="predicted"/>
<dbReference type="RefSeq" id="WP_072561456.1">
    <property type="nucleotide sequence ID" value="NZ_CP017921.1"/>
</dbReference>
<reference evidence="4 8" key="3">
    <citation type="submission" date="2018-10" db="EMBL/GenBank/DDBJ databases">
        <title>Cultivation of a novel Methanohalophilus strain from Kebrit Deep of the Red Sea and a genomic comparison of members of the genus Methanohalophilus.</title>
        <authorList>
            <person name="Guan Y."/>
            <person name="Ngugi D.K."/>
            <person name="Stingl U."/>
        </authorList>
    </citation>
    <scope>NUCLEOTIDE SEQUENCE [LARGE SCALE GENOMIC DNA]</scope>
    <source>
        <strain evidence="4 8">DSM 3094</strain>
    </source>
</reference>
<evidence type="ECO:0000313" key="8">
    <source>
        <dbReference type="Proteomes" id="UP000267921"/>
    </source>
</evidence>
<keyword evidence="1" id="KW-0547">Nucleotide-binding</keyword>
<dbReference type="Proteomes" id="UP000186879">
    <property type="component" value="Chromosome"/>
</dbReference>
<dbReference type="GO" id="GO:0005524">
    <property type="term" value="F:ATP binding"/>
    <property type="evidence" value="ECO:0007669"/>
    <property type="project" value="UniProtKB-UniRule"/>
</dbReference>
<dbReference type="STRING" id="2177.BHR79_05630"/>
<dbReference type="Gene3D" id="3.30.470.20">
    <property type="entry name" value="ATP-grasp fold, B domain"/>
    <property type="match status" value="1"/>
</dbReference>
<evidence type="ECO:0000313" key="6">
    <source>
        <dbReference type="Proteomes" id="UP000186879"/>
    </source>
</evidence>
<dbReference type="EMBL" id="FNMU01000006">
    <property type="protein sequence ID" value="SDW90421.1"/>
    <property type="molecule type" value="Genomic_DNA"/>
</dbReference>
<dbReference type="Proteomes" id="UP000198669">
    <property type="component" value="Unassembled WGS sequence"/>
</dbReference>
<dbReference type="InterPro" id="IPR011761">
    <property type="entry name" value="ATP-grasp"/>
</dbReference>